<evidence type="ECO:0000313" key="2">
    <source>
        <dbReference type="Proteomes" id="UP000630805"/>
    </source>
</evidence>
<evidence type="ECO:0000313" key="1">
    <source>
        <dbReference type="EMBL" id="NVO58628.1"/>
    </source>
</evidence>
<organism evidence="1 2">
    <name type="scientific">Ruegeria haliotis</name>
    <dbReference type="NCBI Taxonomy" id="2747601"/>
    <lineage>
        <taxon>Bacteria</taxon>
        <taxon>Pseudomonadati</taxon>
        <taxon>Pseudomonadota</taxon>
        <taxon>Alphaproteobacteria</taxon>
        <taxon>Rhodobacterales</taxon>
        <taxon>Roseobacteraceae</taxon>
        <taxon>Ruegeria</taxon>
    </lineage>
</organism>
<dbReference type="Proteomes" id="UP000630805">
    <property type="component" value="Unassembled WGS sequence"/>
</dbReference>
<comment type="caution">
    <text evidence="1">The sequence shown here is derived from an EMBL/GenBank/DDBJ whole genome shotgun (WGS) entry which is preliminary data.</text>
</comment>
<dbReference type="RefSeq" id="WP_176867668.1">
    <property type="nucleotide sequence ID" value="NZ_JABXWT010000037.1"/>
</dbReference>
<gene>
    <name evidence="1" type="ORF">HW561_22895</name>
</gene>
<keyword evidence="2" id="KW-1185">Reference proteome</keyword>
<sequence length="92" mass="10382">MLKTLINEISRGMPVRIDGRFHRLSSPFSDWIGPDAGPSLSTTPYRHLFKASSWYHGVDPVLVLRGLRKAFCVIWIDWMIPDDNCILVAGAV</sequence>
<protein>
    <submittedName>
        <fullName evidence="1">Uncharacterized protein</fullName>
    </submittedName>
</protein>
<dbReference type="EMBL" id="JABXWT010000037">
    <property type="protein sequence ID" value="NVO58628.1"/>
    <property type="molecule type" value="Genomic_DNA"/>
</dbReference>
<name>A0ABX2PWP8_9RHOB</name>
<reference evidence="1 2" key="1">
    <citation type="submission" date="2020-06" db="EMBL/GenBank/DDBJ databases">
        <authorList>
            <person name="Cao W.R."/>
        </authorList>
    </citation>
    <scope>NUCLEOTIDE SEQUENCE [LARGE SCALE GENOMIC DNA]</scope>
    <source>
        <strain evidence="1 2">B1Z28</strain>
    </source>
</reference>
<proteinExistence type="predicted"/>
<accession>A0ABX2PWP8</accession>